<dbReference type="OrthoDB" id="10599045at2759"/>
<protein>
    <submittedName>
        <fullName evidence="2">Uncharacterized protein</fullName>
    </submittedName>
</protein>
<feature type="compositionally biased region" description="Polar residues" evidence="1">
    <location>
        <begin position="161"/>
        <end position="174"/>
    </location>
</feature>
<dbReference type="Proteomes" id="UP000887568">
    <property type="component" value="Unplaced"/>
</dbReference>
<evidence type="ECO:0000313" key="2">
    <source>
        <dbReference type="EnsemblMetazoa" id="XP_038061943.1"/>
    </source>
</evidence>
<dbReference type="EnsemblMetazoa" id="XM_038206015.1">
    <property type="protein sequence ID" value="XP_038061943.1"/>
    <property type="gene ID" value="LOC119732486"/>
</dbReference>
<dbReference type="AlphaFoldDB" id="A0A914ADX8"/>
<dbReference type="GeneID" id="119732486"/>
<feature type="compositionally biased region" description="Acidic residues" evidence="1">
    <location>
        <begin position="205"/>
        <end position="214"/>
    </location>
</feature>
<dbReference type="OMA" id="CLAWRRY"/>
<sequence length="488" mass="55591">MLLCHVCLAWRRYISSLYIDSRLINSIATEFIGRSGFPSAVMMAFARLLEHRPDEDDFEPVRPTLRPSQPTSWSGERGVSSNKKQETDKIRKIRGQELAAEKKLSQNVNGGHWMPERRKYKTKKSPLVWNADLNASENKESEDDPKLGNPCHHVAADDLNSHTPYRTGSIQVSKGSKRALEHDSESSQDMIIPVRKLKFTRPVVSDEEEGDDEHDNSLLQNKAASPKTDLCDPGEDQEWTISSSDEADEEADDEDFEREGDESDIELNDHGSPTEAQLKSEYWKNLLDHLKELCCLKQGQELKQLLAQWYLTWVQDLDEPSGYCPCGKQGIRYLFHIQNFITKKTTYVGSKCIELFKPLDKNVVKVVRDLLCDGITGTLIDKTNLTFEISANCGLVKARNKLRSSGSLPLRMPREAKASCPVLTVKAAEKVITKIHKLKEGKSYKIKLQLFLRKDRNSRGLWTVEMMSFVPVLTRDLVPRDVKQFIRE</sequence>
<dbReference type="RefSeq" id="XP_038061943.1">
    <property type="nucleotide sequence ID" value="XM_038206015.1"/>
</dbReference>
<name>A0A914ADX8_PATMI</name>
<evidence type="ECO:0000313" key="3">
    <source>
        <dbReference type="Proteomes" id="UP000887568"/>
    </source>
</evidence>
<feature type="compositionally biased region" description="Polar residues" evidence="1">
    <location>
        <begin position="66"/>
        <end position="82"/>
    </location>
</feature>
<organism evidence="2 3">
    <name type="scientific">Patiria miniata</name>
    <name type="common">Bat star</name>
    <name type="synonym">Asterina miniata</name>
    <dbReference type="NCBI Taxonomy" id="46514"/>
    <lineage>
        <taxon>Eukaryota</taxon>
        <taxon>Metazoa</taxon>
        <taxon>Echinodermata</taxon>
        <taxon>Eleutherozoa</taxon>
        <taxon>Asterozoa</taxon>
        <taxon>Asteroidea</taxon>
        <taxon>Valvatacea</taxon>
        <taxon>Valvatida</taxon>
        <taxon>Asterinidae</taxon>
        <taxon>Patiria</taxon>
    </lineage>
</organism>
<feature type="region of interest" description="Disordered" evidence="1">
    <location>
        <begin position="56"/>
        <end position="90"/>
    </location>
</feature>
<keyword evidence="3" id="KW-1185">Reference proteome</keyword>
<reference evidence="2" key="1">
    <citation type="submission" date="2022-11" db="UniProtKB">
        <authorList>
            <consortium name="EnsemblMetazoa"/>
        </authorList>
    </citation>
    <scope>IDENTIFICATION</scope>
</reference>
<proteinExistence type="predicted"/>
<feature type="region of interest" description="Disordered" evidence="1">
    <location>
        <begin position="136"/>
        <end position="274"/>
    </location>
</feature>
<evidence type="ECO:0000256" key="1">
    <source>
        <dbReference type="SAM" id="MobiDB-lite"/>
    </source>
</evidence>
<accession>A0A914ADX8</accession>
<feature type="compositionally biased region" description="Acidic residues" evidence="1">
    <location>
        <begin position="245"/>
        <end position="266"/>
    </location>
</feature>